<dbReference type="RefSeq" id="WP_155107819.1">
    <property type="nucleotide sequence ID" value="NZ_WMJZ01000008.1"/>
</dbReference>
<evidence type="ECO:0000256" key="6">
    <source>
        <dbReference type="ARBA" id="ARBA00023136"/>
    </source>
</evidence>
<dbReference type="PANTHER" id="PTHR30329:SF21">
    <property type="entry name" value="LIPOPROTEIN YIAD-RELATED"/>
    <property type="match status" value="1"/>
</dbReference>
<sequence>MRNRGNEHHTTIIKRSARKNHGEVHGGAWKVAFADFTLAMMALFMVLWIMGSVTEEERKEIVSMLHGESIFDGNTLTPISQKNGQGGQLALIGGGRPTLSSTSQRSAAGSKSSGDVSTSAEESEGSEGAGDARLGLTTDAESLDEVNARSHSEIDDLARIIMKITSTYDAQANLKMEIVPQGLRILVSDDQKREMFQRSSAILTPFFRRLLTEFAPELNKIDNKIIITGHTDATHYRDQERYNNWNLSGERAMQARAVLTKGGLAPEKILQVSGMADQMLLDPQRPLSSANRRIEIMVLTRTASDSLYQFFGQHGEKVIKPLADKLNNSR</sequence>
<dbReference type="Gene3D" id="3.30.1330.60">
    <property type="entry name" value="OmpA-like domain"/>
    <property type="match status" value="1"/>
</dbReference>
<dbReference type="SUPFAM" id="SSF103088">
    <property type="entry name" value="OmpA-like"/>
    <property type="match status" value="1"/>
</dbReference>
<evidence type="ECO:0000256" key="8">
    <source>
        <dbReference type="SAM" id="MobiDB-lite"/>
    </source>
</evidence>
<feature type="domain" description="OmpA-like" evidence="10">
    <location>
        <begin position="183"/>
        <end position="302"/>
    </location>
</feature>
<dbReference type="PROSITE" id="PS51123">
    <property type="entry name" value="OMPA_2"/>
    <property type="match status" value="1"/>
</dbReference>
<feature type="transmembrane region" description="Helical" evidence="9">
    <location>
        <begin position="28"/>
        <end position="50"/>
    </location>
</feature>
<evidence type="ECO:0000256" key="1">
    <source>
        <dbReference type="ARBA" id="ARBA00004162"/>
    </source>
</evidence>
<dbReference type="InterPro" id="IPR006665">
    <property type="entry name" value="OmpA-like"/>
</dbReference>
<dbReference type="PANTHER" id="PTHR30329">
    <property type="entry name" value="STATOR ELEMENT OF FLAGELLAR MOTOR COMPLEX"/>
    <property type="match status" value="1"/>
</dbReference>
<evidence type="ECO:0000259" key="10">
    <source>
        <dbReference type="PROSITE" id="PS51123"/>
    </source>
</evidence>
<feature type="region of interest" description="Disordered" evidence="8">
    <location>
        <begin position="76"/>
        <end position="133"/>
    </location>
</feature>
<comment type="similarity">
    <text evidence="2">Belongs to the MotB family.</text>
</comment>
<evidence type="ECO:0000313" key="12">
    <source>
        <dbReference type="Proteomes" id="UP000477739"/>
    </source>
</evidence>
<gene>
    <name evidence="11" type="ORF">GJV78_07960</name>
</gene>
<dbReference type="Pfam" id="PF00691">
    <property type="entry name" value="OmpA"/>
    <property type="match status" value="1"/>
</dbReference>
<keyword evidence="5 9" id="KW-1133">Transmembrane helix</keyword>
<accession>A0A6L6IKU0</accession>
<dbReference type="GO" id="GO:0005886">
    <property type="term" value="C:plasma membrane"/>
    <property type="evidence" value="ECO:0007669"/>
    <property type="project" value="UniProtKB-SubCell"/>
</dbReference>
<dbReference type="Proteomes" id="UP000477739">
    <property type="component" value="Unassembled WGS sequence"/>
</dbReference>
<comment type="caution">
    <text evidence="11">The sequence shown here is derived from an EMBL/GenBank/DDBJ whole genome shotgun (WGS) entry which is preliminary data.</text>
</comment>
<evidence type="ECO:0000256" key="2">
    <source>
        <dbReference type="ARBA" id="ARBA00008914"/>
    </source>
</evidence>
<evidence type="ECO:0000256" key="5">
    <source>
        <dbReference type="ARBA" id="ARBA00022989"/>
    </source>
</evidence>
<dbReference type="InterPro" id="IPR036737">
    <property type="entry name" value="OmpA-like_sf"/>
</dbReference>
<protein>
    <submittedName>
        <fullName evidence="11">OmpA family protein</fullName>
    </submittedName>
</protein>
<dbReference type="EMBL" id="WMJZ01000008">
    <property type="protein sequence ID" value="MTH46186.1"/>
    <property type="molecule type" value="Genomic_DNA"/>
</dbReference>
<dbReference type="InterPro" id="IPR025713">
    <property type="entry name" value="MotB-like_N_dom"/>
</dbReference>
<name>A0A6L6IKU0_9ENTR</name>
<evidence type="ECO:0000256" key="3">
    <source>
        <dbReference type="ARBA" id="ARBA00022475"/>
    </source>
</evidence>
<organism evidence="11 12">
    <name type="scientific">Intestinirhabdus alba</name>
    <dbReference type="NCBI Taxonomy" id="2899544"/>
    <lineage>
        <taxon>Bacteria</taxon>
        <taxon>Pseudomonadati</taxon>
        <taxon>Pseudomonadota</taxon>
        <taxon>Gammaproteobacteria</taxon>
        <taxon>Enterobacterales</taxon>
        <taxon>Enterobacteriaceae</taxon>
        <taxon>Intestinirhabdus</taxon>
    </lineage>
</organism>
<evidence type="ECO:0000256" key="9">
    <source>
        <dbReference type="SAM" id="Phobius"/>
    </source>
</evidence>
<comment type="subcellular location">
    <subcellularLocation>
        <location evidence="1">Cell membrane</location>
        <topology evidence="1">Single-pass membrane protein</topology>
    </subcellularLocation>
</comment>
<feature type="compositionally biased region" description="Polar residues" evidence="8">
    <location>
        <begin position="98"/>
        <end position="118"/>
    </location>
</feature>
<dbReference type="AlphaFoldDB" id="A0A6L6IKU0"/>
<dbReference type="Pfam" id="PF13677">
    <property type="entry name" value="MotB_plug"/>
    <property type="match status" value="1"/>
</dbReference>
<evidence type="ECO:0000256" key="4">
    <source>
        <dbReference type="ARBA" id="ARBA00022692"/>
    </source>
</evidence>
<evidence type="ECO:0000256" key="7">
    <source>
        <dbReference type="PROSITE-ProRule" id="PRU00473"/>
    </source>
</evidence>
<keyword evidence="3" id="KW-1003">Cell membrane</keyword>
<evidence type="ECO:0000313" key="11">
    <source>
        <dbReference type="EMBL" id="MTH46186.1"/>
    </source>
</evidence>
<dbReference type="CDD" id="cd07185">
    <property type="entry name" value="OmpA_C-like"/>
    <property type="match status" value="1"/>
</dbReference>
<feature type="compositionally biased region" description="Gly residues" evidence="8">
    <location>
        <begin position="84"/>
        <end position="96"/>
    </location>
</feature>
<keyword evidence="4 9" id="KW-0812">Transmembrane</keyword>
<dbReference type="InterPro" id="IPR050330">
    <property type="entry name" value="Bact_OuterMem_StrucFunc"/>
</dbReference>
<reference evidence="11 12" key="1">
    <citation type="submission" date="2019-11" db="EMBL/GenBank/DDBJ databases">
        <title>Escherichia alba sp. nov. isolated from the gut of plastic-eating superworms Zophobas atratus.</title>
        <authorList>
            <person name="Yang Y."/>
        </authorList>
    </citation>
    <scope>NUCLEOTIDE SEQUENCE [LARGE SCALE GENOMIC DNA]</scope>
    <source>
        <strain evidence="12">BIT-B35</strain>
    </source>
</reference>
<keyword evidence="12" id="KW-1185">Reference proteome</keyword>
<keyword evidence="6 7" id="KW-0472">Membrane</keyword>
<proteinExistence type="inferred from homology"/>
<dbReference type="OrthoDB" id="9809186at2"/>